<keyword evidence="1" id="KW-0472">Membrane</keyword>
<sequence length="50" mass="6069">MTNCYWALSTYILFVKLLAIILNPNQIVNNTQMLFRNNSYFYTFFIQRLL</sequence>
<protein>
    <submittedName>
        <fullName evidence="2">Uncharacterized protein</fullName>
    </submittedName>
</protein>
<evidence type="ECO:0000313" key="3">
    <source>
        <dbReference type="Proteomes" id="UP000437562"/>
    </source>
</evidence>
<dbReference type="Proteomes" id="UP000437562">
    <property type="component" value="Unassembled WGS sequence"/>
</dbReference>
<dbReference type="AlphaFoldDB" id="A0A653SRK2"/>
<evidence type="ECO:0000256" key="1">
    <source>
        <dbReference type="SAM" id="Phobius"/>
    </source>
</evidence>
<accession>A0A653SRK2</accession>
<name>A0A653SRK2_BACMY</name>
<reference evidence="2 3" key="1">
    <citation type="submission" date="2019-10" db="EMBL/GenBank/DDBJ databases">
        <authorList>
            <person name="Karimi E."/>
        </authorList>
    </citation>
    <scope>NUCLEOTIDE SEQUENCE [LARGE SCALE GENOMIC DNA]</scope>
    <source>
        <strain evidence="2">Bacillus sp. 71</strain>
    </source>
</reference>
<gene>
    <name evidence="2" type="ORF">BACI71_120188</name>
</gene>
<proteinExistence type="predicted"/>
<feature type="transmembrane region" description="Helical" evidence="1">
    <location>
        <begin position="6"/>
        <end position="23"/>
    </location>
</feature>
<keyword evidence="1" id="KW-1133">Transmembrane helix</keyword>
<dbReference type="EMBL" id="CABWMC010000004">
    <property type="protein sequence ID" value="VXB70767.1"/>
    <property type="molecule type" value="Genomic_DNA"/>
</dbReference>
<keyword evidence="1" id="KW-0812">Transmembrane</keyword>
<evidence type="ECO:0000313" key="2">
    <source>
        <dbReference type="EMBL" id="VXB70767.1"/>
    </source>
</evidence>
<organism evidence="2 3">
    <name type="scientific">Bacillus mycoides</name>
    <dbReference type="NCBI Taxonomy" id="1405"/>
    <lineage>
        <taxon>Bacteria</taxon>
        <taxon>Bacillati</taxon>
        <taxon>Bacillota</taxon>
        <taxon>Bacilli</taxon>
        <taxon>Bacillales</taxon>
        <taxon>Bacillaceae</taxon>
        <taxon>Bacillus</taxon>
        <taxon>Bacillus cereus group</taxon>
    </lineage>
</organism>